<dbReference type="OrthoDB" id="2721717at2"/>
<dbReference type="AlphaFoldDB" id="A0A1I3ARF4"/>
<reference evidence="2 3" key="1">
    <citation type="submission" date="2016-10" db="EMBL/GenBank/DDBJ databases">
        <authorList>
            <person name="de Groot N.N."/>
        </authorList>
    </citation>
    <scope>NUCLEOTIDE SEQUENCE [LARGE SCALE GENOMIC DNA]</scope>
    <source>
        <strain evidence="2 3">DSM 27630</strain>
    </source>
</reference>
<name>A0A1I3ARF4_9LACT</name>
<gene>
    <name evidence="2" type="ORF">SAMN04489868_101103</name>
</gene>
<evidence type="ECO:0000313" key="3">
    <source>
        <dbReference type="Proteomes" id="UP000198668"/>
    </source>
</evidence>
<evidence type="ECO:0000313" key="2">
    <source>
        <dbReference type="EMBL" id="SFH51941.1"/>
    </source>
</evidence>
<dbReference type="PROSITE" id="PS50846">
    <property type="entry name" value="HMA_2"/>
    <property type="match status" value="1"/>
</dbReference>
<dbReference type="RefSeq" id="WP_052181906.1">
    <property type="nucleotide sequence ID" value="NZ_FOQE01000001.1"/>
</dbReference>
<dbReference type="Proteomes" id="UP000198668">
    <property type="component" value="Unassembled WGS sequence"/>
</dbReference>
<dbReference type="SUPFAM" id="SSF55008">
    <property type="entry name" value="HMA, heavy metal-associated domain"/>
    <property type="match status" value="1"/>
</dbReference>
<dbReference type="Gene3D" id="3.30.70.100">
    <property type="match status" value="1"/>
</dbReference>
<dbReference type="InterPro" id="IPR006121">
    <property type="entry name" value="HMA_dom"/>
</dbReference>
<organism evidence="2 3">
    <name type="scientific">Pisciglobus halotolerans</name>
    <dbReference type="NCBI Taxonomy" id="745365"/>
    <lineage>
        <taxon>Bacteria</taxon>
        <taxon>Bacillati</taxon>
        <taxon>Bacillota</taxon>
        <taxon>Bacilli</taxon>
        <taxon>Lactobacillales</taxon>
        <taxon>Carnobacteriaceae</taxon>
    </lineage>
</organism>
<dbReference type="GO" id="GO:0046872">
    <property type="term" value="F:metal ion binding"/>
    <property type="evidence" value="ECO:0007669"/>
    <property type="project" value="InterPro"/>
</dbReference>
<feature type="domain" description="HMA" evidence="1">
    <location>
        <begin position="2"/>
        <end position="68"/>
    </location>
</feature>
<dbReference type="InterPro" id="IPR036163">
    <property type="entry name" value="HMA_dom_sf"/>
</dbReference>
<evidence type="ECO:0000259" key="1">
    <source>
        <dbReference type="PROSITE" id="PS50846"/>
    </source>
</evidence>
<dbReference type="CDD" id="cd00371">
    <property type="entry name" value="HMA"/>
    <property type="match status" value="1"/>
</dbReference>
<dbReference type="Pfam" id="PF00403">
    <property type="entry name" value="HMA"/>
    <property type="match status" value="1"/>
</dbReference>
<proteinExistence type="predicted"/>
<sequence>MSKALFQIESLTCAGCASQIEQHMNQLNGIQSIKVFAHLGKVRTVFYETDIKAEQIGEKLGNIGYPVQNIVVSTEGGEKNDQNS</sequence>
<accession>A0A1I3ARF4</accession>
<protein>
    <submittedName>
        <fullName evidence="2">Copper chaperone CopZ</fullName>
    </submittedName>
</protein>
<keyword evidence="3" id="KW-1185">Reference proteome</keyword>
<dbReference type="EMBL" id="FOQE01000001">
    <property type="protein sequence ID" value="SFH51941.1"/>
    <property type="molecule type" value="Genomic_DNA"/>
</dbReference>